<keyword evidence="2" id="KW-0808">Transferase</keyword>
<dbReference type="PROSITE" id="PS50404">
    <property type="entry name" value="GST_NTER"/>
    <property type="match status" value="1"/>
</dbReference>
<dbReference type="InterPro" id="IPR036282">
    <property type="entry name" value="Glutathione-S-Trfase_C_sf"/>
</dbReference>
<dbReference type="InterPro" id="IPR040079">
    <property type="entry name" value="Glutathione_S-Trfase"/>
</dbReference>
<dbReference type="GO" id="GO:0043295">
    <property type="term" value="F:glutathione binding"/>
    <property type="evidence" value="ECO:0007669"/>
    <property type="project" value="TreeGrafter"/>
</dbReference>
<dbReference type="GO" id="GO:0004364">
    <property type="term" value="F:glutathione transferase activity"/>
    <property type="evidence" value="ECO:0007669"/>
    <property type="project" value="UniProtKB-EC"/>
</dbReference>
<dbReference type="SFLD" id="SFLDS00019">
    <property type="entry name" value="Glutathione_Transferase_(cytos"/>
    <property type="match status" value="1"/>
</dbReference>
<dbReference type="InterPro" id="IPR004045">
    <property type="entry name" value="Glutathione_S-Trfase_N"/>
</dbReference>
<dbReference type="Pfam" id="PF00043">
    <property type="entry name" value="GST_C"/>
    <property type="match status" value="1"/>
</dbReference>
<dbReference type="SUPFAM" id="SSF47616">
    <property type="entry name" value="GST C-terminal domain-like"/>
    <property type="match status" value="1"/>
</dbReference>
<dbReference type="Pfam" id="PF02798">
    <property type="entry name" value="GST_N"/>
    <property type="match status" value="1"/>
</dbReference>
<reference evidence="7" key="1">
    <citation type="submission" date="2023-03" db="EMBL/GenBank/DDBJ databases">
        <title>Massive genome expansion in bonnet fungi (Mycena s.s.) driven by repeated elements and novel gene families across ecological guilds.</title>
        <authorList>
            <consortium name="Lawrence Berkeley National Laboratory"/>
            <person name="Harder C.B."/>
            <person name="Miyauchi S."/>
            <person name="Viragh M."/>
            <person name="Kuo A."/>
            <person name="Thoen E."/>
            <person name="Andreopoulos B."/>
            <person name="Lu D."/>
            <person name="Skrede I."/>
            <person name="Drula E."/>
            <person name="Henrissat B."/>
            <person name="Morin E."/>
            <person name="Kohler A."/>
            <person name="Barry K."/>
            <person name="LaButti K."/>
            <person name="Morin E."/>
            <person name="Salamov A."/>
            <person name="Lipzen A."/>
            <person name="Mereny Z."/>
            <person name="Hegedus B."/>
            <person name="Baldrian P."/>
            <person name="Stursova M."/>
            <person name="Weitz H."/>
            <person name="Taylor A."/>
            <person name="Grigoriev I.V."/>
            <person name="Nagy L.G."/>
            <person name="Martin F."/>
            <person name="Kauserud H."/>
        </authorList>
    </citation>
    <scope>NUCLEOTIDE SEQUENCE</scope>
    <source>
        <strain evidence="7">CBHHK002</strain>
    </source>
</reference>
<evidence type="ECO:0000256" key="1">
    <source>
        <dbReference type="ARBA" id="ARBA00012452"/>
    </source>
</evidence>
<accession>A0AAD7F162</accession>
<evidence type="ECO:0000259" key="5">
    <source>
        <dbReference type="PROSITE" id="PS50404"/>
    </source>
</evidence>
<dbReference type="SFLD" id="SFLDG01154">
    <property type="entry name" value="Main.5:_Phi-like"/>
    <property type="match status" value="1"/>
</dbReference>
<proteinExistence type="inferred from homology"/>
<dbReference type="FunFam" id="3.40.30.10:FF:000039">
    <property type="entry name" value="Glutathione S-transferase domain"/>
    <property type="match status" value="1"/>
</dbReference>
<comment type="caution">
    <text evidence="7">The sequence shown here is derived from an EMBL/GenBank/DDBJ whole genome shotgun (WGS) entry which is preliminary data.</text>
</comment>
<feature type="domain" description="GST N-terminal" evidence="5">
    <location>
        <begin position="2"/>
        <end position="83"/>
    </location>
</feature>
<comment type="catalytic activity">
    <reaction evidence="3">
        <text>RX + glutathione = an S-substituted glutathione + a halide anion + H(+)</text>
        <dbReference type="Rhea" id="RHEA:16437"/>
        <dbReference type="ChEBI" id="CHEBI:15378"/>
        <dbReference type="ChEBI" id="CHEBI:16042"/>
        <dbReference type="ChEBI" id="CHEBI:17792"/>
        <dbReference type="ChEBI" id="CHEBI:57925"/>
        <dbReference type="ChEBI" id="CHEBI:90779"/>
        <dbReference type="EC" id="2.5.1.18"/>
    </reaction>
</comment>
<dbReference type="Proteomes" id="UP001218218">
    <property type="component" value="Unassembled WGS sequence"/>
</dbReference>
<evidence type="ECO:0000256" key="3">
    <source>
        <dbReference type="ARBA" id="ARBA00047960"/>
    </source>
</evidence>
<dbReference type="Gene3D" id="3.40.30.10">
    <property type="entry name" value="Glutaredoxin"/>
    <property type="match status" value="1"/>
</dbReference>
<dbReference type="InterPro" id="IPR010987">
    <property type="entry name" value="Glutathione-S-Trfase_C-like"/>
</dbReference>
<gene>
    <name evidence="7" type="ORF">DFH08DRAFT_843298</name>
</gene>
<dbReference type="SUPFAM" id="SSF52833">
    <property type="entry name" value="Thioredoxin-like"/>
    <property type="match status" value="1"/>
</dbReference>
<dbReference type="InterPro" id="IPR036249">
    <property type="entry name" value="Thioredoxin-like_sf"/>
</dbReference>
<evidence type="ECO:0000313" key="7">
    <source>
        <dbReference type="EMBL" id="KAJ7361162.1"/>
    </source>
</evidence>
<dbReference type="CDD" id="cd03053">
    <property type="entry name" value="GST_N_Phi"/>
    <property type="match status" value="1"/>
</dbReference>
<dbReference type="PANTHER" id="PTHR43900">
    <property type="entry name" value="GLUTATHIONE S-TRANSFERASE RHO"/>
    <property type="match status" value="1"/>
</dbReference>
<comment type="similarity">
    <text evidence="4">Belongs to the GST superfamily.</text>
</comment>
<dbReference type="InterPro" id="IPR004046">
    <property type="entry name" value="GST_C"/>
</dbReference>
<organism evidence="7 8">
    <name type="scientific">Mycena albidolilacea</name>
    <dbReference type="NCBI Taxonomy" id="1033008"/>
    <lineage>
        <taxon>Eukaryota</taxon>
        <taxon>Fungi</taxon>
        <taxon>Dikarya</taxon>
        <taxon>Basidiomycota</taxon>
        <taxon>Agaricomycotina</taxon>
        <taxon>Agaricomycetes</taxon>
        <taxon>Agaricomycetidae</taxon>
        <taxon>Agaricales</taxon>
        <taxon>Marasmiineae</taxon>
        <taxon>Mycenaceae</taxon>
        <taxon>Mycena</taxon>
    </lineage>
</organism>
<dbReference type="GO" id="GO:0006749">
    <property type="term" value="P:glutathione metabolic process"/>
    <property type="evidence" value="ECO:0007669"/>
    <property type="project" value="TreeGrafter"/>
</dbReference>
<evidence type="ECO:0000313" key="8">
    <source>
        <dbReference type="Proteomes" id="UP001218218"/>
    </source>
</evidence>
<dbReference type="PANTHER" id="PTHR43900:SF3">
    <property type="entry name" value="GLUTATHIONE S-TRANSFERASE RHO"/>
    <property type="match status" value="1"/>
</dbReference>
<dbReference type="GO" id="GO:0005737">
    <property type="term" value="C:cytoplasm"/>
    <property type="evidence" value="ECO:0007669"/>
    <property type="project" value="TreeGrafter"/>
</dbReference>
<evidence type="ECO:0000256" key="4">
    <source>
        <dbReference type="RuleBase" id="RU003494"/>
    </source>
</evidence>
<dbReference type="PROSITE" id="PS50405">
    <property type="entry name" value="GST_CTER"/>
    <property type="match status" value="1"/>
</dbReference>
<dbReference type="EMBL" id="JARIHO010000005">
    <property type="protein sequence ID" value="KAJ7361162.1"/>
    <property type="molecule type" value="Genomic_DNA"/>
</dbReference>
<protein>
    <recommendedName>
        <fullName evidence="1">glutathione transferase</fullName>
        <ecNumber evidence="1">2.5.1.18</ecNumber>
    </recommendedName>
</protein>
<feature type="domain" description="GST C-terminal" evidence="6">
    <location>
        <begin position="88"/>
        <end position="216"/>
    </location>
</feature>
<keyword evidence="8" id="KW-1185">Reference proteome</keyword>
<dbReference type="Gene3D" id="1.20.1050.10">
    <property type="match status" value="1"/>
</dbReference>
<dbReference type="SFLD" id="SFLDG00358">
    <property type="entry name" value="Main_(cytGST)"/>
    <property type="match status" value="1"/>
</dbReference>
<evidence type="ECO:0000256" key="2">
    <source>
        <dbReference type="ARBA" id="ARBA00022679"/>
    </source>
</evidence>
<sequence>MAILKLYGDSSSTSTRRVGTVLYEAKVPFEFIQIDRKKGEHKTPEYLEKHPFGRIPYIDDDGFILYETRAICRYIAAKYPACKLIPTDPRKNALFEQAASIELCNFEPYAGAAMFESRGKPRKGLKTDQAALDASLAALDTQLDGYDAILAKHKYLAGDEVTLADLFHLPNAPILESHAKSDIMTRKPHVARWYKDLLSRPSWLAYEDGVKTTLEY</sequence>
<dbReference type="AlphaFoldDB" id="A0AAD7F162"/>
<name>A0AAD7F162_9AGAR</name>
<evidence type="ECO:0000259" key="6">
    <source>
        <dbReference type="PROSITE" id="PS50405"/>
    </source>
</evidence>
<dbReference type="EC" id="2.5.1.18" evidence="1"/>